<evidence type="ECO:0000256" key="2">
    <source>
        <dbReference type="ARBA" id="ARBA00022723"/>
    </source>
</evidence>
<dbReference type="RefSeq" id="WP_026418564.1">
    <property type="nucleotide sequence ID" value="NZ_AUBJ02000001.1"/>
</dbReference>
<reference evidence="8 9" key="1">
    <citation type="submission" date="2022-06" db="EMBL/GenBank/DDBJ databases">
        <title>Genomic Encyclopedia of Type Strains, Phase I: the one thousand microbial genomes (KMG-I) project.</title>
        <authorList>
            <person name="Kyrpides N."/>
        </authorList>
    </citation>
    <scope>NUCLEOTIDE SEQUENCE [LARGE SCALE GENOMIC DNA]</scope>
    <source>
        <strain evidence="8 9">DSM 43889</strain>
    </source>
</reference>
<evidence type="ECO:0000256" key="5">
    <source>
        <dbReference type="ARBA" id="ARBA00023014"/>
    </source>
</evidence>
<dbReference type="Proteomes" id="UP000791080">
    <property type="component" value="Unassembled WGS sequence"/>
</dbReference>
<evidence type="ECO:0000256" key="4">
    <source>
        <dbReference type="ARBA" id="ARBA00023004"/>
    </source>
</evidence>
<keyword evidence="2" id="KW-0479">Metal-binding</keyword>
<feature type="domain" description="Rieske" evidence="7">
    <location>
        <begin position="4"/>
        <end position="106"/>
    </location>
</feature>
<name>A0ABT1JP19_ACTCY</name>
<dbReference type="CDD" id="cd03529">
    <property type="entry name" value="Rieske_NirD"/>
    <property type="match status" value="1"/>
</dbReference>
<evidence type="ECO:0000313" key="9">
    <source>
        <dbReference type="Proteomes" id="UP000791080"/>
    </source>
</evidence>
<dbReference type="PANTHER" id="PTHR40562:SF1">
    <property type="entry name" value="NITRITE REDUCTASE (NADH) SMALL SUBUNIT"/>
    <property type="match status" value="1"/>
</dbReference>
<dbReference type="InterPro" id="IPR017881">
    <property type="entry name" value="NirD"/>
</dbReference>
<keyword evidence="1" id="KW-0001">2Fe-2S</keyword>
<evidence type="ECO:0000259" key="7">
    <source>
        <dbReference type="PROSITE" id="PS51296"/>
    </source>
</evidence>
<proteinExistence type="predicted"/>
<keyword evidence="9" id="KW-1185">Reference proteome</keyword>
<evidence type="ECO:0000256" key="1">
    <source>
        <dbReference type="ARBA" id="ARBA00022714"/>
    </source>
</evidence>
<gene>
    <name evidence="8" type="ORF">G443_004367</name>
</gene>
<dbReference type="InterPro" id="IPR012748">
    <property type="entry name" value="Rieske-like_NirD"/>
</dbReference>
<keyword evidence="3" id="KW-0560">Oxidoreductase</keyword>
<dbReference type="PROSITE" id="PS51296">
    <property type="entry name" value="RIESKE"/>
    <property type="match status" value="1"/>
</dbReference>
<dbReference type="SUPFAM" id="SSF50022">
    <property type="entry name" value="ISP domain"/>
    <property type="match status" value="1"/>
</dbReference>
<dbReference type="Pfam" id="PF13806">
    <property type="entry name" value="Rieske_2"/>
    <property type="match status" value="1"/>
</dbReference>
<dbReference type="Gene3D" id="2.102.10.10">
    <property type="entry name" value="Rieske [2Fe-2S] iron-sulphur domain"/>
    <property type="match status" value="1"/>
</dbReference>
<evidence type="ECO:0000313" key="8">
    <source>
        <dbReference type="EMBL" id="MCP2334097.1"/>
    </source>
</evidence>
<keyword evidence="6" id="KW-0534">Nitrate assimilation</keyword>
<dbReference type="InterPro" id="IPR017941">
    <property type="entry name" value="Rieske_2Fe-2S"/>
</dbReference>
<dbReference type="PROSITE" id="PS51300">
    <property type="entry name" value="NIRD"/>
    <property type="match status" value="1"/>
</dbReference>
<keyword evidence="5" id="KW-0411">Iron-sulfur</keyword>
<evidence type="ECO:0000256" key="3">
    <source>
        <dbReference type="ARBA" id="ARBA00023002"/>
    </source>
</evidence>
<organism evidence="8 9">
    <name type="scientific">Actinoalloteichus caeruleus DSM 43889</name>
    <dbReference type="NCBI Taxonomy" id="1120930"/>
    <lineage>
        <taxon>Bacteria</taxon>
        <taxon>Bacillati</taxon>
        <taxon>Actinomycetota</taxon>
        <taxon>Actinomycetes</taxon>
        <taxon>Pseudonocardiales</taxon>
        <taxon>Pseudonocardiaceae</taxon>
        <taxon>Actinoalloteichus</taxon>
        <taxon>Actinoalloteichus cyanogriseus</taxon>
    </lineage>
</organism>
<protein>
    <submittedName>
        <fullName evidence="8">Nitrite reductase (NADH) small subunit</fullName>
    </submittedName>
</protein>
<dbReference type="PANTHER" id="PTHR40562">
    <property type="match status" value="1"/>
</dbReference>
<evidence type="ECO:0000256" key="6">
    <source>
        <dbReference type="ARBA" id="ARBA00023063"/>
    </source>
</evidence>
<accession>A0ABT1JP19</accession>
<keyword evidence="4" id="KW-0408">Iron</keyword>
<dbReference type="NCBIfam" id="TIGR02378">
    <property type="entry name" value="nirD_assim_sml"/>
    <property type="match status" value="1"/>
</dbReference>
<dbReference type="EMBL" id="AUBJ02000001">
    <property type="protein sequence ID" value="MCP2334097.1"/>
    <property type="molecule type" value="Genomic_DNA"/>
</dbReference>
<sequence length="109" mass="11948">MRWREVCRWEALRPELGAPVLVDGHLIALFRTEDGELYALGNVDPVSSASVMSRGIVGDRAGEPVVASPMHKQVFSLRSGRCLDVTHPELALPTYAVRRQGDVVEIGLP</sequence>
<comment type="caution">
    <text evidence="8">The sequence shown here is derived from an EMBL/GenBank/DDBJ whole genome shotgun (WGS) entry which is preliminary data.</text>
</comment>
<dbReference type="InterPro" id="IPR036922">
    <property type="entry name" value="Rieske_2Fe-2S_sf"/>
</dbReference>